<dbReference type="Proteomes" id="UP000217790">
    <property type="component" value="Unassembled WGS sequence"/>
</dbReference>
<proteinExistence type="predicted"/>
<keyword evidence="1" id="KW-0507">mRNA processing</keyword>
<evidence type="ECO:0000313" key="4">
    <source>
        <dbReference type="EMBL" id="PBK86158.1"/>
    </source>
</evidence>
<feature type="compositionally biased region" description="Polar residues" evidence="2">
    <location>
        <begin position="62"/>
        <end position="75"/>
    </location>
</feature>
<keyword evidence="5" id="KW-1185">Reference proteome</keyword>
<dbReference type="EMBL" id="KZ293686">
    <property type="protein sequence ID" value="PBK86158.1"/>
    <property type="molecule type" value="Genomic_DNA"/>
</dbReference>
<reference evidence="5" key="1">
    <citation type="journal article" date="2017" name="Nat. Ecol. Evol.">
        <title>Genome expansion and lineage-specific genetic innovations in the forest pathogenic fungi Armillaria.</title>
        <authorList>
            <person name="Sipos G."/>
            <person name="Prasanna A.N."/>
            <person name="Walter M.C."/>
            <person name="O'Connor E."/>
            <person name="Balint B."/>
            <person name="Krizsan K."/>
            <person name="Kiss B."/>
            <person name="Hess J."/>
            <person name="Varga T."/>
            <person name="Slot J."/>
            <person name="Riley R."/>
            <person name="Boka B."/>
            <person name="Rigling D."/>
            <person name="Barry K."/>
            <person name="Lee J."/>
            <person name="Mihaltcheva S."/>
            <person name="LaButti K."/>
            <person name="Lipzen A."/>
            <person name="Waldron R."/>
            <person name="Moloney N.M."/>
            <person name="Sperisen C."/>
            <person name="Kredics L."/>
            <person name="Vagvoelgyi C."/>
            <person name="Patrignani A."/>
            <person name="Fitzpatrick D."/>
            <person name="Nagy I."/>
            <person name="Doyle S."/>
            <person name="Anderson J.B."/>
            <person name="Grigoriev I.V."/>
            <person name="Gueldener U."/>
            <person name="Muensterkoetter M."/>
            <person name="Nagy L.G."/>
        </authorList>
    </citation>
    <scope>NUCLEOTIDE SEQUENCE [LARGE SCALE GENOMIC DNA]</scope>
    <source>
        <strain evidence="5">Ar21-2</strain>
    </source>
</reference>
<name>A0A2H3D5T8_ARMGA</name>
<dbReference type="InParanoid" id="A0A2H3D5T8"/>
<dbReference type="GO" id="GO:0006397">
    <property type="term" value="P:mRNA processing"/>
    <property type="evidence" value="ECO:0007669"/>
    <property type="project" value="UniProtKB-KW"/>
</dbReference>
<feature type="compositionally biased region" description="Acidic residues" evidence="2">
    <location>
        <begin position="206"/>
        <end position="217"/>
    </location>
</feature>
<dbReference type="InterPro" id="IPR036875">
    <property type="entry name" value="Znf_CCHC_sf"/>
</dbReference>
<organism evidence="4 5">
    <name type="scientific">Armillaria gallica</name>
    <name type="common">Bulbous honey fungus</name>
    <name type="synonym">Armillaria bulbosa</name>
    <dbReference type="NCBI Taxonomy" id="47427"/>
    <lineage>
        <taxon>Eukaryota</taxon>
        <taxon>Fungi</taxon>
        <taxon>Dikarya</taxon>
        <taxon>Basidiomycota</taxon>
        <taxon>Agaricomycotina</taxon>
        <taxon>Agaricomycetes</taxon>
        <taxon>Agaricomycetidae</taxon>
        <taxon>Agaricales</taxon>
        <taxon>Marasmiineae</taxon>
        <taxon>Physalacriaceae</taxon>
        <taxon>Armillaria</taxon>
    </lineage>
</organism>
<sequence>MTRKLDDYTITQRFVTGLPPDMRGAVFDNRLNVEVNMLEEFVESAKVFEVTECSKKEYGPSAQLQPSPGANNPTPVQRPGYNNDAPKARLPRPTNLSNIKCFRCGEMGHYSSFHDKDTNPCIRAAHTTISDDIHEDGDDDDSIMENGPSEGEPENFKSAAWQEVEFEEYGEGYESRGHDDQEFMGMTHITDTPDPYDGSSKLNSDSENEWSSDEPDSSEYRVRYLTT</sequence>
<gene>
    <name evidence="4" type="ORF">ARMGADRAFT_1086903</name>
</gene>
<evidence type="ECO:0000256" key="2">
    <source>
        <dbReference type="SAM" id="MobiDB-lite"/>
    </source>
</evidence>
<dbReference type="InterPro" id="IPR001878">
    <property type="entry name" value="Znf_CCHC"/>
</dbReference>
<feature type="region of interest" description="Disordered" evidence="2">
    <location>
        <begin position="185"/>
        <end position="227"/>
    </location>
</feature>
<evidence type="ECO:0000313" key="5">
    <source>
        <dbReference type="Proteomes" id="UP000217790"/>
    </source>
</evidence>
<feature type="compositionally biased region" description="Acidic residues" evidence="2">
    <location>
        <begin position="133"/>
        <end position="143"/>
    </location>
</feature>
<feature type="region of interest" description="Disordered" evidence="2">
    <location>
        <begin position="58"/>
        <end position="92"/>
    </location>
</feature>
<dbReference type="GO" id="GO:0003676">
    <property type="term" value="F:nucleic acid binding"/>
    <property type="evidence" value="ECO:0007669"/>
    <property type="project" value="InterPro"/>
</dbReference>
<protein>
    <recommendedName>
        <fullName evidence="3">CCHC-type domain-containing protein</fullName>
    </recommendedName>
</protein>
<dbReference type="SUPFAM" id="SSF57756">
    <property type="entry name" value="Retrovirus zinc finger-like domains"/>
    <property type="match status" value="1"/>
</dbReference>
<evidence type="ECO:0000256" key="1">
    <source>
        <dbReference type="ARBA" id="ARBA00022664"/>
    </source>
</evidence>
<dbReference type="OrthoDB" id="5702346at2759"/>
<dbReference type="AlphaFoldDB" id="A0A2H3D5T8"/>
<dbReference type="Pfam" id="PF00098">
    <property type="entry name" value="zf-CCHC"/>
    <property type="match status" value="1"/>
</dbReference>
<dbReference type="GO" id="GO:0008270">
    <property type="term" value="F:zinc ion binding"/>
    <property type="evidence" value="ECO:0007669"/>
    <property type="project" value="InterPro"/>
</dbReference>
<feature type="region of interest" description="Disordered" evidence="2">
    <location>
        <begin position="131"/>
        <end position="155"/>
    </location>
</feature>
<accession>A0A2H3D5T8</accession>
<feature type="domain" description="CCHC-type" evidence="3">
    <location>
        <begin position="99"/>
        <end position="112"/>
    </location>
</feature>
<feature type="compositionally biased region" description="Basic and acidic residues" evidence="2">
    <location>
        <begin position="218"/>
        <end position="227"/>
    </location>
</feature>
<evidence type="ECO:0000259" key="3">
    <source>
        <dbReference type="Pfam" id="PF00098"/>
    </source>
</evidence>